<name>A0ABU8S0S2_9SPHN</name>
<dbReference type="InterPro" id="IPR001647">
    <property type="entry name" value="HTH_TetR"/>
</dbReference>
<dbReference type="SUPFAM" id="SSF46689">
    <property type="entry name" value="Homeodomain-like"/>
    <property type="match status" value="1"/>
</dbReference>
<dbReference type="PANTHER" id="PTHR30055">
    <property type="entry name" value="HTH-TYPE TRANSCRIPTIONAL REGULATOR RUTR"/>
    <property type="match status" value="1"/>
</dbReference>
<evidence type="ECO:0000313" key="4">
    <source>
        <dbReference type="EMBL" id="MEJ5978848.1"/>
    </source>
</evidence>
<dbReference type="Pfam" id="PF00440">
    <property type="entry name" value="TetR_N"/>
    <property type="match status" value="1"/>
</dbReference>
<evidence type="ECO:0000259" key="3">
    <source>
        <dbReference type="PROSITE" id="PS50977"/>
    </source>
</evidence>
<dbReference type="InterPro" id="IPR009057">
    <property type="entry name" value="Homeodomain-like_sf"/>
</dbReference>
<protein>
    <submittedName>
        <fullName evidence="4">TetR/AcrR family transcriptional regulator</fullName>
    </submittedName>
</protein>
<dbReference type="InterPro" id="IPR050109">
    <property type="entry name" value="HTH-type_TetR-like_transc_reg"/>
</dbReference>
<evidence type="ECO:0000313" key="5">
    <source>
        <dbReference type="Proteomes" id="UP001361239"/>
    </source>
</evidence>
<gene>
    <name evidence="4" type="ORF">WG901_19500</name>
</gene>
<feature type="domain" description="HTH tetR-type" evidence="3">
    <location>
        <begin position="37"/>
        <end position="97"/>
    </location>
</feature>
<dbReference type="PANTHER" id="PTHR30055:SF219">
    <property type="entry name" value="TRANSCRIPTIONAL REGULATORY PROTEIN"/>
    <property type="match status" value="1"/>
</dbReference>
<dbReference type="EMBL" id="JBBHJZ010000004">
    <property type="protein sequence ID" value="MEJ5978848.1"/>
    <property type="molecule type" value="Genomic_DNA"/>
</dbReference>
<dbReference type="RefSeq" id="WP_339588784.1">
    <property type="nucleotide sequence ID" value="NZ_JBBHJZ010000004.1"/>
</dbReference>
<reference evidence="4 5" key="1">
    <citation type="submission" date="2024-03" db="EMBL/GenBank/DDBJ databases">
        <authorList>
            <person name="Jo J.-H."/>
        </authorList>
    </citation>
    <scope>NUCLEOTIDE SEQUENCE [LARGE SCALE GENOMIC DNA]</scope>
    <source>
        <strain evidence="4 5">PS1R-30</strain>
    </source>
</reference>
<dbReference type="Proteomes" id="UP001361239">
    <property type="component" value="Unassembled WGS sequence"/>
</dbReference>
<evidence type="ECO:0000256" key="1">
    <source>
        <dbReference type="ARBA" id="ARBA00023125"/>
    </source>
</evidence>
<dbReference type="PRINTS" id="PR00455">
    <property type="entry name" value="HTHTETR"/>
</dbReference>
<organism evidence="4 5">
    <name type="scientific">Novosphingobium anseongense</name>
    <dbReference type="NCBI Taxonomy" id="3133436"/>
    <lineage>
        <taxon>Bacteria</taxon>
        <taxon>Pseudomonadati</taxon>
        <taxon>Pseudomonadota</taxon>
        <taxon>Alphaproteobacteria</taxon>
        <taxon>Sphingomonadales</taxon>
        <taxon>Sphingomonadaceae</taxon>
        <taxon>Novosphingobium</taxon>
    </lineage>
</organism>
<comment type="caution">
    <text evidence="4">The sequence shown here is derived from an EMBL/GenBank/DDBJ whole genome shotgun (WGS) entry which is preliminary data.</text>
</comment>
<accession>A0ABU8S0S2</accession>
<evidence type="ECO:0000256" key="2">
    <source>
        <dbReference type="PROSITE-ProRule" id="PRU00335"/>
    </source>
</evidence>
<dbReference type="PROSITE" id="PS50977">
    <property type="entry name" value="HTH_TETR_2"/>
    <property type="match status" value="1"/>
</dbReference>
<keyword evidence="5" id="KW-1185">Reference proteome</keyword>
<keyword evidence="1 2" id="KW-0238">DNA-binding</keyword>
<feature type="DNA-binding region" description="H-T-H motif" evidence="2">
    <location>
        <begin position="60"/>
        <end position="79"/>
    </location>
</feature>
<proteinExistence type="predicted"/>
<dbReference type="Gene3D" id="1.10.357.10">
    <property type="entry name" value="Tetracycline Repressor, domain 2"/>
    <property type="match status" value="1"/>
</dbReference>
<sequence length="222" mass="24128">MAIAVNRPVLHARGEQVETEEAGLDTVKKKRIRRDPDTARKLILDAAEKVMLEEGYAAVSSRRVAQDIGVNGATVHYYYPTTDDLFIALHARMTDQQLIELGAVLAQPDPLQALWDFQSNWGQSALGVEFIALSNHRKALQSKFAIATDQAREQQADALQRAVAGAGVDTSVVSPLALTTILVAIARTLANEERVGITRGHDEVRAVVSRALSGLVKQPAQD</sequence>